<dbReference type="GeneID" id="90072201"/>
<dbReference type="Gene3D" id="3.30.70.330">
    <property type="match status" value="1"/>
</dbReference>
<dbReference type="SUPFAM" id="SSF54928">
    <property type="entry name" value="RNA-binding domain, RBD"/>
    <property type="match status" value="1"/>
</dbReference>
<dbReference type="SMART" id="SM00360">
    <property type="entry name" value="RRM"/>
    <property type="match status" value="1"/>
</dbReference>
<organism evidence="3 4">
    <name type="scientific">Saccharomycopsis crataegensis</name>
    <dbReference type="NCBI Taxonomy" id="43959"/>
    <lineage>
        <taxon>Eukaryota</taxon>
        <taxon>Fungi</taxon>
        <taxon>Dikarya</taxon>
        <taxon>Ascomycota</taxon>
        <taxon>Saccharomycotina</taxon>
        <taxon>Saccharomycetes</taxon>
        <taxon>Saccharomycopsidaceae</taxon>
        <taxon>Saccharomycopsis</taxon>
    </lineage>
</organism>
<evidence type="ECO:0000256" key="1">
    <source>
        <dbReference type="PROSITE-ProRule" id="PRU00176"/>
    </source>
</evidence>
<dbReference type="GO" id="GO:0005634">
    <property type="term" value="C:nucleus"/>
    <property type="evidence" value="ECO:0007669"/>
    <property type="project" value="InterPro"/>
</dbReference>
<dbReference type="GO" id="GO:0005737">
    <property type="term" value="C:cytoplasm"/>
    <property type="evidence" value="ECO:0007669"/>
    <property type="project" value="InterPro"/>
</dbReference>
<dbReference type="EMBL" id="BTFZ01000002">
    <property type="protein sequence ID" value="GMM34222.1"/>
    <property type="molecule type" value="Genomic_DNA"/>
</dbReference>
<keyword evidence="1" id="KW-0694">RNA-binding</keyword>
<evidence type="ECO:0000259" key="2">
    <source>
        <dbReference type="PROSITE" id="PS50102"/>
    </source>
</evidence>
<name>A0AAV5QHY6_9ASCO</name>
<dbReference type="RefSeq" id="XP_064851222.1">
    <property type="nucleotide sequence ID" value="XM_064995150.1"/>
</dbReference>
<dbReference type="GO" id="GO:0003723">
    <property type="term" value="F:RNA binding"/>
    <property type="evidence" value="ECO:0007669"/>
    <property type="project" value="UniProtKB-UniRule"/>
</dbReference>
<dbReference type="PANTHER" id="PTHR45894">
    <property type="entry name" value="RNA-BINDING PROTEIN 8A"/>
    <property type="match status" value="1"/>
</dbReference>
<keyword evidence="4" id="KW-1185">Reference proteome</keyword>
<dbReference type="PROSITE" id="PS50102">
    <property type="entry name" value="RRM"/>
    <property type="match status" value="1"/>
</dbReference>
<accession>A0AAV5QHY6</accession>
<protein>
    <recommendedName>
        <fullName evidence="2">RRM domain-containing protein</fullName>
    </recommendedName>
</protein>
<evidence type="ECO:0000313" key="3">
    <source>
        <dbReference type="EMBL" id="GMM34222.1"/>
    </source>
</evidence>
<proteinExistence type="predicted"/>
<sequence length="124" mass="13992">MEVDQEECSSSVLNPARSIEGYVIIALNVHPEASEDDIIDFFDEFGKVKNVQLNMDRQTGYAKGYALVEYEKLREAETAVDEADNSELLGKRLVVDFAFLEGNEDNIQSSNRERSRSPGGSKRW</sequence>
<dbReference type="InterPro" id="IPR035979">
    <property type="entry name" value="RBD_domain_sf"/>
</dbReference>
<dbReference type="GO" id="GO:0006396">
    <property type="term" value="P:RNA processing"/>
    <property type="evidence" value="ECO:0007669"/>
    <property type="project" value="InterPro"/>
</dbReference>
<dbReference type="Pfam" id="PF00076">
    <property type="entry name" value="RRM_1"/>
    <property type="match status" value="1"/>
</dbReference>
<evidence type="ECO:0000313" key="4">
    <source>
        <dbReference type="Proteomes" id="UP001360560"/>
    </source>
</evidence>
<dbReference type="Proteomes" id="UP001360560">
    <property type="component" value="Unassembled WGS sequence"/>
</dbReference>
<comment type="caution">
    <text evidence="3">The sequence shown here is derived from an EMBL/GenBank/DDBJ whole genome shotgun (WGS) entry which is preliminary data.</text>
</comment>
<reference evidence="3 4" key="1">
    <citation type="journal article" date="2023" name="Elife">
        <title>Identification of key yeast species and microbe-microbe interactions impacting larval growth of Drosophila in the wild.</title>
        <authorList>
            <person name="Mure A."/>
            <person name="Sugiura Y."/>
            <person name="Maeda R."/>
            <person name="Honda K."/>
            <person name="Sakurai N."/>
            <person name="Takahashi Y."/>
            <person name="Watada M."/>
            <person name="Katoh T."/>
            <person name="Gotoh A."/>
            <person name="Gotoh Y."/>
            <person name="Taniguchi I."/>
            <person name="Nakamura K."/>
            <person name="Hayashi T."/>
            <person name="Katayama T."/>
            <person name="Uemura T."/>
            <person name="Hattori Y."/>
        </authorList>
    </citation>
    <scope>NUCLEOTIDE SEQUENCE [LARGE SCALE GENOMIC DNA]</scope>
    <source>
        <strain evidence="3 4">SC-9</strain>
    </source>
</reference>
<dbReference type="InterPro" id="IPR012677">
    <property type="entry name" value="Nucleotide-bd_a/b_plait_sf"/>
</dbReference>
<gene>
    <name evidence="3" type="ORF">DASC09_015470</name>
</gene>
<dbReference type="AlphaFoldDB" id="A0AAV5QHY6"/>
<dbReference type="InterPro" id="IPR008111">
    <property type="entry name" value="RNA-bd_8"/>
</dbReference>
<feature type="domain" description="RRM" evidence="2">
    <location>
        <begin position="22"/>
        <end position="100"/>
    </location>
</feature>
<dbReference type="InterPro" id="IPR000504">
    <property type="entry name" value="RRM_dom"/>
</dbReference>